<keyword evidence="3" id="KW-1185">Reference proteome</keyword>
<feature type="compositionally biased region" description="Pro residues" evidence="1">
    <location>
        <begin position="181"/>
        <end position="190"/>
    </location>
</feature>
<dbReference type="EMBL" id="MZNU01000420">
    <property type="protein sequence ID" value="OWO97867.1"/>
    <property type="molecule type" value="Genomic_DNA"/>
</dbReference>
<feature type="region of interest" description="Disordered" evidence="1">
    <location>
        <begin position="275"/>
        <end position="317"/>
    </location>
</feature>
<feature type="compositionally biased region" description="Basic residues" evidence="1">
    <location>
        <begin position="81"/>
        <end position="93"/>
    </location>
</feature>
<gene>
    <name evidence="2" type="ORF">B2J93_73</name>
</gene>
<evidence type="ECO:0000313" key="2">
    <source>
        <dbReference type="EMBL" id="OWO97867.1"/>
    </source>
</evidence>
<name>A0A218YSP4_9HELO</name>
<dbReference type="InParanoid" id="A0A218YSP4"/>
<protein>
    <submittedName>
        <fullName evidence="2">Uncharacterized protein</fullName>
    </submittedName>
</protein>
<feature type="region of interest" description="Disordered" evidence="1">
    <location>
        <begin position="1"/>
        <end position="226"/>
    </location>
</feature>
<dbReference type="AlphaFoldDB" id="A0A218YSP4"/>
<comment type="caution">
    <text evidence="2">The sequence shown here is derived from an EMBL/GenBank/DDBJ whole genome shotgun (WGS) entry which is preliminary data.</text>
</comment>
<reference evidence="2 3" key="1">
    <citation type="submission" date="2017-04" db="EMBL/GenBank/DDBJ databases">
        <title>Draft genome sequence of Marssonina coronaria NL1: causal agent of apple blotch.</title>
        <authorList>
            <person name="Cheng Q."/>
        </authorList>
    </citation>
    <scope>NUCLEOTIDE SEQUENCE [LARGE SCALE GENOMIC DNA]</scope>
    <source>
        <strain evidence="2 3">NL1</strain>
    </source>
</reference>
<sequence length="317" mass="33873">MVRRGTGKGDWVQGGGGKKKGKGKEKGEKEGKGQGKGKAEGEGEGGERARGKRQEARGARRQGRAEVGEPCRRSRMEKLPSRRGRALVRSRKGKLVEPGRSGGRGTVDGNKQRWGQIDSTRPHDAGTGTPRFRCRAGRGGVSLDNGRQPAPGGPDGYGAWTRGRRPRRRTPPVPVRAAPTAPEPHTPPAPVGGSAWPRPPDALVNSARPLGIPGSRDPMSLPPPLKLRAAPETWALHPALPCRRQPGGPEGRTDGMALHSTALQCTALLRALGKDHTPRKVPYPTEEEDVSRTRPRTPDPAPHHHGGRRCNVFGAVG</sequence>
<organism evidence="2 3">
    <name type="scientific">Diplocarpon coronariae</name>
    <dbReference type="NCBI Taxonomy" id="2795749"/>
    <lineage>
        <taxon>Eukaryota</taxon>
        <taxon>Fungi</taxon>
        <taxon>Dikarya</taxon>
        <taxon>Ascomycota</taxon>
        <taxon>Pezizomycotina</taxon>
        <taxon>Leotiomycetes</taxon>
        <taxon>Helotiales</taxon>
        <taxon>Drepanopezizaceae</taxon>
        <taxon>Diplocarpon</taxon>
    </lineage>
</organism>
<feature type="compositionally biased region" description="Basic and acidic residues" evidence="1">
    <location>
        <begin position="24"/>
        <end position="80"/>
    </location>
</feature>
<evidence type="ECO:0000313" key="3">
    <source>
        <dbReference type="Proteomes" id="UP000242519"/>
    </source>
</evidence>
<proteinExistence type="predicted"/>
<evidence type="ECO:0000256" key="1">
    <source>
        <dbReference type="SAM" id="MobiDB-lite"/>
    </source>
</evidence>
<accession>A0A218YSP4</accession>
<dbReference type="Proteomes" id="UP000242519">
    <property type="component" value="Unassembled WGS sequence"/>
</dbReference>